<evidence type="ECO:0000256" key="1">
    <source>
        <dbReference type="ARBA" id="ARBA00002624"/>
    </source>
</evidence>
<comment type="catalytic activity">
    <reaction evidence="21">
        <text>[GlcNAc-(1-&gt;4)-Mur2Ac(oyl-L-Ala-gamma-D-Glu-L-Lys-D-Ala-D-Ala)](n)-di-trans,octa-cis-undecaprenyl diphosphate + beta-D-GlcNAc-(1-&gt;4)-Mur2Ac(oyl-L-Ala-gamma-D-Glu-L-Lys-D-Ala-D-Ala)-di-trans,octa-cis-undecaprenyl diphosphate = [GlcNAc-(1-&gt;4)-Mur2Ac(oyl-L-Ala-gamma-D-Glu-L-Lys-D-Ala-D-Ala)](n+1)-di-trans,octa-cis-undecaprenyl diphosphate + di-trans,octa-cis-undecaprenyl diphosphate + H(+)</text>
        <dbReference type="Rhea" id="RHEA:23708"/>
        <dbReference type="Rhea" id="RHEA-COMP:9602"/>
        <dbReference type="Rhea" id="RHEA-COMP:9603"/>
        <dbReference type="ChEBI" id="CHEBI:15378"/>
        <dbReference type="ChEBI" id="CHEBI:58405"/>
        <dbReference type="ChEBI" id="CHEBI:60033"/>
        <dbReference type="ChEBI" id="CHEBI:78435"/>
        <dbReference type="EC" id="2.4.99.28"/>
    </reaction>
</comment>
<evidence type="ECO:0000256" key="19">
    <source>
        <dbReference type="ARBA" id="ARBA00032454"/>
    </source>
</evidence>
<dbReference type="Gene3D" id="1.10.3810.10">
    <property type="entry name" value="Biosynthetic peptidoglycan transglycosylase-like"/>
    <property type="match status" value="1"/>
</dbReference>
<name>A0ABX1UF86_9VIBR</name>
<accession>A0ABX1UF86</accession>
<dbReference type="InterPro" id="IPR050396">
    <property type="entry name" value="Glycosyltr_51/Transpeptidase"/>
</dbReference>
<evidence type="ECO:0000256" key="23">
    <source>
        <dbReference type="PIRNR" id="PIRNR002799"/>
    </source>
</evidence>
<dbReference type="Proteomes" id="UP000590068">
    <property type="component" value="Unassembled WGS sequence"/>
</dbReference>
<comment type="pathway">
    <text evidence="3 23">Cell wall biogenesis; peptidoglycan biosynthesis.</text>
</comment>
<dbReference type="SUPFAM" id="SSF56601">
    <property type="entry name" value="beta-lactamase/transpeptidase-like"/>
    <property type="match status" value="1"/>
</dbReference>
<dbReference type="Pfam" id="PF14814">
    <property type="entry name" value="UB2H"/>
    <property type="match status" value="1"/>
</dbReference>
<evidence type="ECO:0000256" key="3">
    <source>
        <dbReference type="ARBA" id="ARBA00004752"/>
    </source>
</evidence>
<dbReference type="InterPro" id="IPR012338">
    <property type="entry name" value="Beta-lactam/transpept-like"/>
</dbReference>
<dbReference type="PANTHER" id="PTHR32282:SF11">
    <property type="entry name" value="PENICILLIN-BINDING PROTEIN 1B"/>
    <property type="match status" value="1"/>
</dbReference>
<keyword evidence="14 23" id="KW-0573">Peptidoglycan synthesis</keyword>
<keyword evidence="15" id="KW-0472">Membrane</keyword>
<comment type="similarity">
    <text evidence="4 23">In the C-terminal section; belongs to the transpeptidase family.</text>
</comment>
<evidence type="ECO:0000256" key="4">
    <source>
        <dbReference type="ARBA" id="ARBA00007090"/>
    </source>
</evidence>
<evidence type="ECO:0000256" key="12">
    <source>
        <dbReference type="ARBA" id="ARBA00022801"/>
    </source>
</evidence>
<evidence type="ECO:0000256" key="20">
    <source>
        <dbReference type="ARBA" id="ARBA00034000"/>
    </source>
</evidence>
<dbReference type="EMBL" id="JABCJR010000052">
    <property type="protein sequence ID" value="NMR71806.1"/>
    <property type="molecule type" value="Genomic_DNA"/>
</dbReference>
<evidence type="ECO:0000256" key="17">
    <source>
        <dbReference type="ARBA" id="ARBA00023268"/>
    </source>
</evidence>
<keyword evidence="17" id="KW-0511">Multifunctional enzyme</keyword>
<evidence type="ECO:0000256" key="11">
    <source>
        <dbReference type="ARBA" id="ARBA00022679"/>
    </source>
</evidence>
<dbReference type="InterPro" id="IPR036950">
    <property type="entry name" value="PBP_transglycosylase"/>
</dbReference>
<comment type="catalytic activity">
    <reaction evidence="20">
        <text>Preferential cleavage: (Ac)2-L-Lys-D-Ala-|-D-Ala. Also transpeptidation of peptidyl-alanyl moieties that are N-acyl substituents of D-alanine.</text>
        <dbReference type="EC" id="3.4.16.4"/>
    </reaction>
</comment>
<evidence type="ECO:0000256" key="8">
    <source>
        <dbReference type="ARBA" id="ARBA00022645"/>
    </source>
</evidence>
<evidence type="ECO:0000313" key="27">
    <source>
        <dbReference type="EMBL" id="NMR71806.1"/>
    </source>
</evidence>
<evidence type="ECO:0000256" key="6">
    <source>
        <dbReference type="ARBA" id="ARBA00018637"/>
    </source>
</evidence>
<dbReference type="InterPro" id="IPR001460">
    <property type="entry name" value="PCN-bd_Tpept"/>
</dbReference>
<dbReference type="SUPFAM" id="SSF53955">
    <property type="entry name" value="Lysozyme-like"/>
    <property type="match status" value="1"/>
</dbReference>
<dbReference type="InterPro" id="IPR023346">
    <property type="entry name" value="Lysozyme-like_dom_sf"/>
</dbReference>
<evidence type="ECO:0000256" key="9">
    <source>
        <dbReference type="ARBA" id="ARBA00022670"/>
    </source>
</evidence>
<comment type="subcellular location">
    <subcellularLocation>
        <location evidence="2">Cell membrane</location>
    </subcellularLocation>
</comment>
<comment type="caution">
    <text evidence="27">The sequence shown here is derived from an EMBL/GenBank/DDBJ whole genome shotgun (WGS) entry which is preliminary data.</text>
</comment>
<dbReference type="PANTHER" id="PTHR32282">
    <property type="entry name" value="BINDING PROTEIN TRANSPEPTIDASE, PUTATIVE-RELATED"/>
    <property type="match status" value="1"/>
</dbReference>
<keyword evidence="13 23" id="KW-0133">Cell shape</keyword>
<comment type="similarity">
    <text evidence="5 23">In the N-terminal section; belongs to the glycosyltransferase 51 family.</text>
</comment>
<evidence type="ECO:0000256" key="7">
    <source>
        <dbReference type="ARBA" id="ARBA00022475"/>
    </source>
</evidence>
<sequence>MGWGAFHYSVSSMVEQRFSGPLFELPTVVYARPMTLNIDLAMKQQDVVDELKTLNYQLVDKPAHSGEYSVAGNSITLVRRPFEFADGFRDVQRVKLTFSRSRIQSIIDVDSGMGLGLFQLEPKMMGLMGEDGNQHRLYQSWKAMPEGVVKALLLAEDRAFFEHDGVSVTAIARAFFTNVKAGRTVQGGSTLTQQLTKNLFLSSERSWSRQIREAYMALLIDSRYTKDDILDGYVNQIYLGQQGKDAIHGFELGAQFYFNRPLQELRIDQHALLVALIKGPSYYNPWRFPERAKTRRNTVLKLLADDGHLEPQEYEAAIARELDIQVRGHVSLSRPAYFDLVSDELEVALSGRNIKGARIFTTLDPLSQQNAESSLLSTLPSLDAKAGVELEAAFISIDYSNGAIRAIVGNRNPNFAGFNYARHGKRQVGSIIKPAVTMAALRSPDKYNLASALDDKPLTVKQPNGDNWRPRNYSREFWGEASLYTSLAHSLNVPMVNLGMQLGLENVADFIEQLSGQHSEIKPLPSMVLGAFEMTPIEVSGLYQPIVNHGARQQAYLISEVVDAKNKALYQHKLNPEQVASEQAADLTVAAMQGAVSEGTAKSLGSVGVKYKLAGKTGTTNSNRDSWYVGVDGRELVTVWLGRGDNGNTKLTGATGALSVYRQYIMQRGALEISPHYADDIEMVNFSRRGQGKLAASCGRGSVTLPVWGASQFTSSGCVGDEITNFFKSLFN</sequence>
<feature type="domain" description="Glycosyl transferase family 51" evidence="25">
    <location>
        <begin position="133"/>
        <end position="302"/>
    </location>
</feature>
<evidence type="ECO:0000256" key="5">
    <source>
        <dbReference type="ARBA" id="ARBA00007739"/>
    </source>
</evidence>
<evidence type="ECO:0000256" key="22">
    <source>
        <dbReference type="NCBIfam" id="TIGR02071"/>
    </source>
</evidence>
<proteinExistence type="inferred from homology"/>
<dbReference type="Pfam" id="PF00912">
    <property type="entry name" value="Transgly"/>
    <property type="match status" value="1"/>
</dbReference>
<evidence type="ECO:0000259" key="25">
    <source>
        <dbReference type="Pfam" id="PF00912"/>
    </source>
</evidence>
<dbReference type="PIRSF" id="PIRSF002799">
    <property type="entry name" value="PBP_1b"/>
    <property type="match status" value="1"/>
</dbReference>
<keyword evidence="11 23" id="KW-0808">Transferase</keyword>
<evidence type="ECO:0000256" key="13">
    <source>
        <dbReference type="ARBA" id="ARBA00022960"/>
    </source>
</evidence>
<gene>
    <name evidence="27" type="primary">mrcB</name>
    <name evidence="27" type="ORF">HJ568_17930</name>
</gene>
<evidence type="ECO:0000256" key="14">
    <source>
        <dbReference type="ARBA" id="ARBA00022984"/>
    </source>
</evidence>
<evidence type="ECO:0000313" key="28">
    <source>
        <dbReference type="Proteomes" id="UP000590068"/>
    </source>
</evidence>
<feature type="domain" description="Bifunctional transglycosylase second" evidence="26">
    <location>
        <begin position="37"/>
        <end position="120"/>
    </location>
</feature>
<dbReference type="InterPro" id="IPR028166">
    <property type="entry name" value="UB2H"/>
</dbReference>
<evidence type="ECO:0000256" key="18">
    <source>
        <dbReference type="ARBA" id="ARBA00023316"/>
    </source>
</evidence>
<keyword evidence="9" id="KW-0645">Protease</keyword>
<reference evidence="27 28" key="1">
    <citation type="submission" date="2020-04" db="EMBL/GenBank/DDBJ databases">
        <title>WGS-Seq of Vibrio isolated by the O'Toole Lab.</title>
        <authorList>
            <person name="Mckone K.P."/>
            <person name="Whitaker R."/>
            <person name="Sevigney J.L."/>
            <person name="Herring J.B."/>
            <person name="O'Toole G."/>
        </authorList>
    </citation>
    <scope>NUCLEOTIDE SEQUENCE [LARGE SCALE GENOMIC DNA]</scope>
    <source>
        <strain evidence="27 28">BS_02</strain>
    </source>
</reference>
<evidence type="ECO:0000256" key="15">
    <source>
        <dbReference type="ARBA" id="ARBA00023136"/>
    </source>
</evidence>
<evidence type="ECO:0000259" key="24">
    <source>
        <dbReference type="Pfam" id="PF00905"/>
    </source>
</evidence>
<keyword evidence="8" id="KW-0121">Carboxypeptidase</keyword>
<protein>
    <recommendedName>
        <fullName evidence="6 22">Penicillin-binding protein 1B</fullName>
        <shortName evidence="23">PBP-1b</shortName>
        <shortName evidence="23">PBP1b</shortName>
    </recommendedName>
    <alternativeName>
        <fullName evidence="19 23">Murein polymerase</fullName>
    </alternativeName>
</protein>
<evidence type="ECO:0000256" key="21">
    <source>
        <dbReference type="ARBA" id="ARBA00049902"/>
    </source>
</evidence>
<dbReference type="InterPro" id="IPR001264">
    <property type="entry name" value="Glyco_trans_51"/>
</dbReference>
<dbReference type="Gene3D" id="3.30.2060.10">
    <property type="entry name" value="Penicillin-binding protein 1b domain"/>
    <property type="match status" value="1"/>
</dbReference>
<comment type="function">
    <text evidence="1 23">Cell wall formation. Synthesis of cross-linked peptidoglycan from the lipid intermediates. The enzyme has a penicillin-insensitive transglycosylase N-terminal domain (formation of linear glycan strands) and a penicillin-sensitive transpeptidase C-terminal domain (cross-linking of the peptide subunits).</text>
</comment>
<keyword evidence="12" id="KW-0378">Hydrolase</keyword>
<keyword evidence="7" id="KW-1003">Cell membrane</keyword>
<evidence type="ECO:0000256" key="2">
    <source>
        <dbReference type="ARBA" id="ARBA00004236"/>
    </source>
</evidence>
<keyword evidence="10 23" id="KW-0328">Glycosyltransferase</keyword>
<keyword evidence="16" id="KW-0046">Antibiotic resistance</keyword>
<keyword evidence="18 23" id="KW-0961">Cell wall biogenesis/degradation</keyword>
<dbReference type="InterPro" id="IPR011813">
    <property type="entry name" value="PBP_1b"/>
</dbReference>
<evidence type="ECO:0000259" key="26">
    <source>
        <dbReference type="Pfam" id="PF14814"/>
    </source>
</evidence>
<evidence type="ECO:0000256" key="10">
    <source>
        <dbReference type="ARBA" id="ARBA00022676"/>
    </source>
</evidence>
<dbReference type="Pfam" id="PF00905">
    <property type="entry name" value="Transpeptidase"/>
    <property type="match status" value="1"/>
</dbReference>
<organism evidence="27 28">
    <name type="scientific">Vibrio breoganii</name>
    <dbReference type="NCBI Taxonomy" id="553239"/>
    <lineage>
        <taxon>Bacteria</taxon>
        <taxon>Pseudomonadati</taxon>
        <taxon>Pseudomonadota</taxon>
        <taxon>Gammaproteobacteria</taxon>
        <taxon>Vibrionales</taxon>
        <taxon>Vibrionaceae</taxon>
        <taxon>Vibrio</taxon>
    </lineage>
</organism>
<keyword evidence="28" id="KW-1185">Reference proteome</keyword>
<dbReference type="Gene3D" id="3.40.710.10">
    <property type="entry name" value="DD-peptidase/beta-lactamase superfamily"/>
    <property type="match status" value="1"/>
</dbReference>
<feature type="domain" description="Penicillin-binding protein transpeptidase" evidence="24">
    <location>
        <begin position="394"/>
        <end position="629"/>
    </location>
</feature>
<evidence type="ECO:0000256" key="16">
    <source>
        <dbReference type="ARBA" id="ARBA00023251"/>
    </source>
</evidence>
<dbReference type="NCBIfam" id="TIGR02071">
    <property type="entry name" value="PBP_1b"/>
    <property type="match status" value="1"/>
</dbReference>